<dbReference type="GO" id="GO:0006935">
    <property type="term" value="P:chemotaxis"/>
    <property type="evidence" value="ECO:0007669"/>
    <property type="project" value="InterPro"/>
</dbReference>
<comment type="similarity">
    <text evidence="3">Belongs to the methyl-accepting chemotaxis (MCP) protein family.</text>
</comment>
<feature type="transmembrane region" description="Helical" evidence="5">
    <location>
        <begin position="183"/>
        <end position="203"/>
    </location>
</feature>
<dbReference type="AlphaFoldDB" id="A0A948TFK8"/>
<evidence type="ECO:0000313" key="9">
    <source>
        <dbReference type="Proteomes" id="UP000733611"/>
    </source>
</evidence>
<dbReference type="GO" id="GO:0004888">
    <property type="term" value="F:transmembrane signaling receptor activity"/>
    <property type="evidence" value="ECO:0007669"/>
    <property type="project" value="InterPro"/>
</dbReference>
<evidence type="ECO:0000256" key="2">
    <source>
        <dbReference type="ARBA" id="ARBA00023224"/>
    </source>
</evidence>
<dbReference type="SMART" id="SM00283">
    <property type="entry name" value="MA"/>
    <property type="match status" value="1"/>
</dbReference>
<feature type="domain" description="Methyl-accepting transducer" evidence="6">
    <location>
        <begin position="263"/>
        <end position="499"/>
    </location>
</feature>
<accession>A0A948TFK8</accession>
<proteinExistence type="inferred from homology"/>
<keyword evidence="2 4" id="KW-0807">Transducer</keyword>
<dbReference type="Gene3D" id="1.10.287.950">
    <property type="entry name" value="Methyl-accepting chemotaxis protein"/>
    <property type="match status" value="1"/>
</dbReference>
<dbReference type="InterPro" id="IPR004089">
    <property type="entry name" value="MCPsignal_dom"/>
</dbReference>
<dbReference type="CDD" id="cd06225">
    <property type="entry name" value="HAMP"/>
    <property type="match status" value="1"/>
</dbReference>
<dbReference type="FunFam" id="1.10.287.950:FF:000001">
    <property type="entry name" value="Methyl-accepting chemotaxis sensory transducer"/>
    <property type="match status" value="1"/>
</dbReference>
<dbReference type="PANTHER" id="PTHR32089">
    <property type="entry name" value="METHYL-ACCEPTING CHEMOTAXIS PROTEIN MCPB"/>
    <property type="match status" value="1"/>
</dbReference>
<dbReference type="GO" id="GO:0007165">
    <property type="term" value="P:signal transduction"/>
    <property type="evidence" value="ECO:0007669"/>
    <property type="project" value="UniProtKB-KW"/>
</dbReference>
<reference evidence="8" key="1">
    <citation type="journal article" date="2021" name="PeerJ">
        <title>Extensive microbial diversity within the chicken gut microbiome revealed by metagenomics and culture.</title>
        <authorList>
            <person name="Gilroy R."/>
            <person name="Ravi A."/>
            <person name="Getino M."/>
            <person name="Pursley I."/>
            <person name="Horton D.L."/>
            <person name="Alikhan N.F."/>
            <person name="Baker D."/>
            <person name="Gharbi K."/>
            <person name="Hall N."/>
            <person name="Watson M."/>
            <person name="Adriaenssens E.M."/>
            <person name="Foster-Nyarko E."/>
            <person name="Jarju S."/>
            <person name="Secka A."/>
            <person name="Antonio M."/>
            <person name="Oren A."/>
            <person name="Chaudhuri R.R."/>
            <person name="La Ragione R."/>
            <person name="Hildebrand F."/>
            <person name="Pallen M.J."/>
        </authorList>
    </citation>
    <scope>NUCLEOTIDE SEQUENCE</scope>
    <source>
        <strain evidence="8">378</strain>
    </source>
</reference>
<gene>
    <name evidence="8" type="ORF">H9847_03540</name>
</gene>
<dbReference type="InterPro" id="IPR004090">
    <property type="entry name" value="Chemotax_Me-accpt_rcpt"/>
</dbReference>
<keyword evidence="5" id="KW-0472">Membrane</keyword>
<protein>
    <submittedName>
        <fullName evidence="8">HAMP domain-containing methyl-accepting chemotaxis protein</fullName>
    </submittedName>
</protein>
<keyword evidence="5" id="KW-0812">Transmembrane</keyword>
<dbReference type="PROSITE" id="PS50885">
    <property type="entry name" value="HAMP"/>
    <property type="match status" value="1"/>
</dbReference>
<evidence type="ECO:0000256" key="5">
    <source>
        <dbReference type="SAM" id="Phobius"/>
    </source>
</evidence>
<keyword evidence="5" id="KW-1133">Transmembrane helix</keyword>
<sequence>MSFLKNIPIAKKFFATYAIVTVLLGIVMLYAVSSLYSSAKLAGELNTTVEPQYVNPAILNDEVVNFGRAINFAAQSETPAEVDFQNLDQRVQRISDLLGKISSTRYSERVTQIQGQVRQLLSIFTNEIRPRLQSGQMREAFVIYRSTYSPNSAKISSLCTNFLIDELRQLNSQSNKMSNMTPVYICVACGLGVIVLLIVFGVYTSKDVGGELRSLMHKAEEIAHLDLSKPLTSQRKDEFGALEQSIESMRASMAEKLKFIQQSTEQVTDNSRTIHSLINNTKGSASQAENNSITVAAASDEMVSTTADIARNCESAASSSNSTKEITTQGMADLRNAVNSIYAQSESTKRDAELVRSLAGQSQNIGSIVKTIDDIADQTNLLALNASIEAARAGDAGRGFAVVADEVRELASSTTKSTKEIADMVTQIQKEAENAATSMNASVDSMDQLANLAKTLETTLETVVQHVNEVNAQITQIATAAEQQTTATGEISQNMQSVTELLRDVAADTETVTNNVESTLNLVSSLQAQVAQFKL</sequence>
<evidence type="ECO:0000259" key="6">
    <source>
        <dbReference type="PROSITE" id="PS50111"/>
    </source>
</evidence>
<dbReference type="GO" id="GO:0016020">
    <property type="term" value="C:membrane"/>
    <property type="evidence" value="ECO:0007669"/>
    <property type="project" value="UniProtKB-SubCell"/>
</dbReference>
<feature type="transmembrane region" description="Helical" evidence="5">
    <location>
        <begin position="12"/>
        <end position="32"/>
    </location>
</feature>
<organism evidence="8 9">
    <name type="scientific">Candidatus Anaerobiospirillum pullicola</name>
    <dbReference type="NCBI Taxonomy" id="2838451"/>
    <lineage>
        <taxon>Bacteria</taxon>
        <taxon>Pseudomonadati</taxon>
        <taxon>Pseudomonadota</taxon>
        <taxon>Gammaproteobacteria</taxon>
        <taxon>Aeromonadales</taxon>
        <taxon>Succinivibrionaceae</taxon>
        <taxon>Anaerobiospirillum</taxon>
    </lineage>
</organism>
<reference evidence="8" key="2">
    <citation type="submission" date="2021-04" db="EMBL/GenBank/DDBJ databases">
        <authorList>
            <person name="Gilroy R."/>
        </authorList>
    </citation>
    <scope>NUCLEOTIDE SEQUENCE</scope>
    <source>
        <strain evidence="8">378</strain>
    </source>
</reference>
<dbReference type="PRINTS" id="PR00260">
    <property type="entry name" value="CHEMTRNSDUCR"/>
</dbReference>
<evidence type="ECO:0000313" key="8">
    <source>
        <dbReference type="EMBL" id="MBU3843931.1"/>
    </source>
</evidence>
<comment type="caution">
    <text evidence="8">The sequence shown here is derived from an EMBL/GenBank/DDBJ whole genome shotgun (WGS) entry which is preliminary data.</text>
</comment>
<feature type="domain" description="HAMP" evidence="7">
    <location>
        <begin position="212"/>
        <end position="258"/>
    </location>
</feature>
<dbReference type="Pfam" id="PF00672">
    <property type="entry name" value="HAMP"/>
    <property type="match status" value="1"/>
</dbReference>
<dbReference type="Proteomes" id="UP000733611">
    <property type="component" value="Unassembled WGS sequence"/>
</dbReference>
<name>A0A948TFK8_9GAMM</name>
<dbReference type="CDD" id="cd11386">
    <property type="entry name" value="MCP_signal"/>
    <property type="match status" value="1"/>
</dbReference>
<dbReference type="PROSITE" id="PS50111">
    <property type="entry name" value="CHEMOTAXIS_TRANSDUC_2"/>
    <property type="match status" value="1"/>
</dbReference>
<dbReference type="SUPFAM" id="SSF58104">
    <property type="entry name" value="Methyl-accepting chemotaxis protein (MCP) signaling domain"/>
    <property type="match status" value="1"/>
</dbReference>
<dbReference type="EMBL" id="JAHLFE010000066">
    <property type="protein sequence ID" value="MBU3843931.1"/>
    <property type="molecule type" value="Genomic_DNA"/>
</dbReference>
<evidence type="ECO:0000256" key="4">
    <source>
        <dbReference type="PROSITE-ProRule" id="PRU00284"/>
    </source>
</evidence>
<dbReference type="PANTHER" id="PTHR32089:SF112">
    <property type="entry name" value="LYSOZYME-LIKE PROTEIN-RELATED"/>
    <property type="match status" value="1"/>
</dbReference>
<evidence type="ECO:0000256" key="3">
    <source>
        <dbReference type="ARBA" id="ARBA00029447"/>
    </source>
</evidence>
<comment type="subcellular location">
    <subcellularLocation>
        <location evidence="1">Membrane</location>
    </subcellularLocation>
</comment>
<evidence type="ECO:0000256" key="1">
    <source>
        <dbReference type="ARBA" id="ARBA00004370"/>
    </source>
</evidence>
<dbReference type="InterPro" id="IPR003660">
    <property type="entry name" value="HAMP_dom"/>
</dbReference>
<evidence type="ECO:0000259" key="7">
    <source>
        <dbReference type="PROSITE" id="PS50885"/>
    </source>
</evidence>
<dbReference type="Pfam" id="PF00015">
    <property type="entry name" value="MCPsignal"/>
    <property type="match status" value="1"/>
</dbReference>
<dbReference type="SMART" id="SM00304">
    <property type="entry name" value="HAMP"/>
    <property type="match status" value="1"/>
</dbReference>